<dbReference type="PANTHER" id="PTHR46880">
    <property type="entry name" value="RAS-ASSOCIATING DOMAIN-CONTAINING PROTEIN"/>
    <property type="match status" value="1"/>
</dbReference>
<accession>A0A9N7TXU6</accession>
<dbReference type="EMBL" id="CADEAL010000503">
    <property type="protein sequence ID" value="CAB1421116.1"/>
    <property type="molecule type" value="Genomic_DNA"/>
</dbReference>
<feature type="region of interest" description="Disordered" evidence="1">
    <location>
        <begin position="1"/>
        <end position="111"/>
    </location>
</feature>
<dbReference type="Proteomes" id="UP001153269">
    <property type="component" value="Unassembled WGS sequence"/>
</dbReference>
<evidence type="ECO:0000259" key="2">
    <source>
        <dbReference type="Pfam" id="PF05699"/>
    </source>
</evidence>
<name>A0A9N7TXU6_PLEPL</name>
<feature type="domain" description="HAT C-terminal dimerisation" evidence="2">
    <location>
        <begin position="324"/>
        <end position="395"/>
    </location>
</feature>
<sequence>MRVDIPKDNPNMTCQAVPLQAQSMLSNQQDHDPPSRPDATPVLSHRPPPSTRTHHEPPPRSWSTARAQCQRDTGSATSTTISPHDSESATLDPTPQPLVRDPPSASMVRPQRPWNEDQIITVLSEVATDDDAAVDLCTEASGLLCQIKRQHFFKIGKFLVQVLGLLKPANAILQSQSVDMCRASNEVGTALDSLRAMRDHSDEWGEGDHTAAGDDIPAKRRRTMNRHLSDSVVITTVGHTDTDDSVPPHKTLKRPLLNILDRAITELETRFCQKNLELMKATSSLVPTSGTFLHGALLHPLVELAGTDAGYLNNEILVAKPMLLKECPNEPDLSTVCKTLQHYKAAFPLLYKLYITALVIGVSSAACESSFSTLSRVLTPFCRTMLHHRKRNLVILAHEKSITYKLDMDGFVREFAKGNRRLTFT</sequence>
<dbReference type="GO" id="GO:0046983">
    <property type="term" value="F:protein dimerization activity"/>
    <property type="evidence" value="ECO:0007669"/>
    <property type="project" value="InterPro"/>
</dbReference>
<feature type="compositionally biased region" description="Polar residues" evidence="1">
    <location>
        <begin position="10"/>
        <end position="28"/>
    </location>
</feature>
<dbReference type="AlphaFoldDB" id="A0A9N7TXU6"/>
<gene>
    <name evidence="3" type="ORF">PLEPLA_LOCUS8997</name>
</gene>
<evidence type="ECO:0000313" key="4">
    <source>
        <dbReference type="Proteomes" id="UP001153269"/>
    </source>
</evidence>
<protein>
    <recommendedName>
        <fullName evidence="2">HAT C-terminal dimerisation domain-containing protein</fullName>
    </recommendedName>
</protein>
<keyword evidence="4" id="KW-1185">Reference proteome</keyword>
<evidence type="ECO:0000256" key="1">
    <source>
        <dbReference type="SAM" id="MobiDB-lite"/>
    </source>
</evidence>
<proteinExistence type="predicted"/>
<dbReference type="Pfam" id="PF05699">
    <property type="entry name" value="Dimer_Tnp_hAT"/>
    <property type="match status" value="1"/>
</dbReference>
<dbReference type="PANTHER" id="PTHR46880:SF5">
    <property type="entry name" value="DUF4371 DOMAIN-CONTAINING PROTEIN"/>
    <property type="match status" value="1"/>
</dbReference>
<dbReference type="InterPro" id="IPR008906">
    <property type="entry name" value="HATC_C_dom"/>
</dbReference>
<organism evidence="3 4">
    <name type="scientific">Pleuronectes platessa</name>
    <name type="common">European plaice</name>
    <dbReference type="NCBI Taxonomy" id="8262"/>
    <lineage>
        <taxon>Eukaryota</taxon>
        <taxon>Metazoa</taxon>
        <taxon>Chordata</taxon>
        <taxon>Craniata</taxon>
        <taxon>Vertebrata</taxon>
        <taxon>Euteleostomi</taxon>
        <taxon>Actinopterygii</taxon>
        <taxon>Neopterygii</taxon>
        <taxon>Teleostei</taxon>
        <taxon>Neoteleostei</taxon>
        <taxon>Acanthomorphata</taxon>
        <taxon>Carangaria</taxon>
        <taxon>Pleuronectiformes</taxon>
        <taxon>Pleuronectoidei</taxon>
        <taxon>Pleuronectidae</taxon>
        <taxon>Pleuronectes</taxon>
    </lineage>
</organism>
<reference evidence="3" key="1">
    <citation type="submission" date="2020-03" db="EMBL/GenBank/DDBJ databases">
        <authorList>
            <person name="Weist P."/>
        </authorList>
    </citation>
    <scope>NUCLEOTIDE SEQUENCE</scope>
</reference>
<evidence type="ECO:0000313" key="3">
    <source>
        <dbReference type="EMBL" id="CAB1421116.1"/>
    </source>
</evidence>
<feature type="compositionally biased region" description="Polar residues" evidence="1">
    <location>
        <begin position="61"/>
        <end position="93"/>
    </location>
</feature>
<comment type="caution">
    <text evidence="3">The sequence shown here is derived from an EMBL/GenBank/DDBJ whole genome shotgun (WGS) entry which is preliminary data.</text>
</comment>